<sequence length="273" mass="31787">RLRSQDSTNLYNVQEVSRMASNNWKTQPPLVKQFFYALSKLALRRHKETYPDYVYRPKGKQNKKNDWLFIEVDTEKFKQCKIDENITKENQEEKGVSNQLTDSARLDEYEQPQVSDGYNCVSMEPQVSNEYALPNNYFQLNDQFQASDEYSLPDEYEPVDEYFLVQVNECIPLARRHESNEYDELIGYIDRQQHDSLVETSESFRTIWYRIQNDVYYGNVQSDDSNPVSSGVTDINYACSPAPICHGDSDTSEGDFTGENLLTVPPFYTNDSI</sequence>
<dbReference type="SUPFAM" id="SSF47095">
    <property type="entry name" value="HMG-box"/>
    <property type="match status" value="1"/>
</dbReference>
<dbReference type="AlphaFoldDB" id="A0A9N9HCY4"/>
<dbReference type="Gene3D" id="1.10.30.10">
    <property type="entry name" value="High mobility group box domain"/>
    <property type="match status" value="1"/>
</dbReference>
<protein>
    <submittedName>
        <fullName evidence="1">2068_t:CDS:1</fullName>
    </submittedName>
</protein>
<reference evidence="1" key="1">
    <citation type="submission" date="2021-06" db="EMBL/GenBank/DDBJ databases">
        <authorList>
            <person name="Kallberg Y."/>
            <person name="Tangrot J."/>
            <person name="Rosling A."/>
        </authorList>
    </citation>
    <scope>NUCLEOTIDE SEQUENCE</scope>
    <source>
        <strain evidence="1">IA702</strain>
    </source>
</reference>
<dbReference type="EMBL" id="CAJVPJ010006078">
    <property type="protein sequence ID" value="CAG8665998.1"/>
    <property type="molecule type" value="Genomic_DNA"/>
</dbReference>
<dbReference type="Proteomes" id="UP000789572">
    <property type="component" value="Unassembled WGS sequence"/>
</dbReference>
<proteinExistence type="predicted"/>
<dbReference type="InterPro" id="IPR036910">
    <property type="entry name" value="HMG_box_dom_sf"/>
</dbReference>
<dbReference type="OrthoDB" id="6247875at2759"/>
<organism evidence="1 2">
    <name type="scientific">Paraglomus occultum</name>
    <dbReference type="NCBI Taxonomy" id="144539"/>
    <lineage>
        <taxon>Eukaryota</taxon>
        <taxon>Fungi</taxon>
        <taxon>Fungi incertae sedis</taxon>
        <taxon>Mucoromycota</taxon>
        <taxon>Glomeromycotina</taxon>
        <taxon>Glomeromycetes</taxon>
        <taxon>Paraglomerales</taxon>
        <taxon>Paraglomeraceae</taxon>
        <taxon>Paraglomus</taxon>
    </lineage>
</organism>
<keyword evidence="2" id="KW-1185">Reference proteome</keyword>
<comment type="caution">
    <text evidence="1">The sequence shown here is derived from an EMBL/GenBank/DDBJ whole genome shotgun (WGS) entry which is preliminary data.</text>
</comment>
<name>A0A9N9HCY4_9GLOM</name>
<evidence type="ECO:0000313" key="2">
    <source>
        <dbReference type="Proteomes" id="UP000789572"/>
    </source>
</evidence>
<evidence type="ECO:0000313" key="1">
    <source>
        <dbReference type="EMBL" id="CAG8665998.1"/>
    </source>
</evidence>
<accession>A0A9N9HCY4</accession>
<feature type="non-terminal residue" evidence="1">
    <location>
        <position position="1"/>
    </location>
</feature>
<gene>
    <name evidence="1" type="ORF">POCULU_LOCUS10704</name>
</gene>